<feature type="transmembrane region" description="Helical" evidence="1">
    <location>
        <begin position="87"/>
        <end position="107"/>
    </location>
</feature>
<feature type="transmembrane region" description="Helical" evidence="1">
    <location>
        <begin position="7"/>
        <end position="26"/>
    </location>
</feature>
<dbReference type="PANTHER" id="PTHR40047:SF1">
    <property type="entry name" value="UPF0703 PROTEIN YCGQ"/>
    <property type="match status" value="1"/>
</dbReference>
<dbReference type="InterPro" id="IPR048447">
    <property type="entry name" value="DUF1980_C"/>
</dbReference>
<gene>
    <name evidence="4" type="ORF">A7K69_08115</name>
</gene>
<dbReference type="InterPro" id="IPR052955">
    <property type="entry name" value="UPF0703_membrane_permease"/>
</dbReference>
<dbReference type="EMBL" id="LXMA01000023">
    <property type="protein sequence ID" value="OAT72887.1"/>
    <property type="molecule type" value="Genomic_DNA"/>
</dbReference>
<organism evidence="4 5">
    <name type="scientific">Parageobacillus thermoglucosidasius</name>
    <name type="common">Geobacillus thermoglucosidasius</name>
    <dbReference type="NCBI Taxonomy" id="1426"/>
    <lineage>
        <taxon>Bacteria</taxon>
        <taxon>Bacillati</taxon>
        <taxon>Bacillota</taxon>
        <taxon>Bacilli</taxon>
        <taxon>Bacillales</taxon>
        <taxon>Anoxybacillaceae</taxon>
        <taxon>Parageobacillus</taxon>
    </lineage>
</organism>
<sequence>MRFHFRQFLRAIMLASFSLFFIRLHVTEEITKYVNPKYTVMSQIAAGIFVLLLFIQIFRIWEPDGHPHCHAGCGHDHHSNVGAGKRISFFIILFPLLVGFAFPPAVLDASLAENKGTVLPQPRESQQQDSLPAIEHQKVLPNDNYLSQGEYNKRMEQLKKQNVIEMKEEVFAPYYEEIENHPKSYRGKKIKVSGFVYKEAGLSPHQLVISRFLITHCLADASVIGILTEFEKASQYQPDTWMEIEGTLQITTYNGVEVPVIKADKWKVIPQPSQPYIYPVLIKIL</sequence>
<dbReference type="InterPro" id="IPR015402">
    <property type="entry name" value="DUF1980"/>
</dbReference>
<name>A0A1B7KS10_PARTM</name>
<evidence type="ECO:0000313" key="4">
    <source>
        <dbReference type="EMBL" id="OAT72887.1"/>
    </source>
</evidence>
<comment type="caution">
    <text evidence="4">The sequence shown here is derived from an EMBL/GenBank/DDBJ whole genome shotgun (WGS) entry which is preliminary data.</text>
</comment>
<evidence type="ECO:0000259" key="2">
    <source>
        <dbReference type="Pfam" id="PF09323"/>
    </source>
</evidence>
<protein>
    <submittedName>
        <fullName evidence="4">TIGR03943 family protein</fullName>
    </submittedName>
</protein>
<dbReference type="Pfam" id="PF09323">
    <property type="entry name" value="DUF1980"/>
    <property type="match status" value="1"/>
</dbReference>
<feature type="domain" description="DUF1980" evidence="2">
    <location>
        <begin position="9"/>
        <end position="117"/>
    </location>
</feature>
<feature type="domain" description="DUF1980" evidence="3">
    <location>
        <begin position="148"/>
        <end position="279"/>
    </location>
</feature>
<reference evidence="5" key="1">
    <citation type="submission" date="2016-05" db="EMBL/GenBank/DDBJ databases">
        <authorList>
            <person name="Wang W."/>
            <person name="Zhu L."/>
        </authorList>
    </citation>
    <scope>NUCLEOTIDE SEQUENCE [LARGE SCALE GENOMIC DNA]</scope>
    <source>
        <strain evidence="5">W-2</strain>
    </source>
</reference>
<dbReference type="Proteomes" id="UP000078290">
    <property type="component" value="Unassembled WGS sequence"/>
</dbReference>
<evidence type="ECO:0000256" key="1">
    <source>
        <dbReference type="SAM" id="Phobius"/>
    </source>
</evidence>
<dbReference type="NCBIfam" id="TIGR03943">
    <property type="entry name" value="TIGR03943 family putative permease subunit"/>
    <property type="match status" value="1"/>
</dbReference>
<evidence type="ECO:0000259" key="3">
    <source>
        <dbReference type="Pfam" id="PF21537"/>
    </source>
</evidence>
<keyword evidence="1" id="KW-1133">Transmembrane helix</keyword>
<keyword evidence="1" id="KW-0472">Membrane</keyword>
<dbReference type="InterPro" id="IPR048493">
    <property type="entry name" value="DUF1980_N"/>
</dbReference>
<proteinExistence type="predicted"/>
<dbReference type="Pfam" id="PF21537">
    <property type="entry name" value="DUF1980_C"/>
    <property type="match status" value="1"/>
</dbReference>
<dbReference type="AlphaFoldDB" id="A0A1B7KS10"/>
<keyword evidence="1" id="KW-0812">Transmembrane</keyword>
<evidence type="ECO:0000313" key="5">
    <source>
        <dbReference type="Proteomes" id="UP000078290"/>
    </source>
</evidence>
<dbReference type="OrthoDB" id="9770408at2"/>
<dbReference type="PANTHER" id="PTHR40047">
    <property type="entry name" value="UPF0703 PROTEIN YCGQ"/>
    <property type="match status" value="1"/>
</dbReference>
<accession>A0A1B7KS10</accession>
<dbReference type="RefSeq" id="WP_064551856.1">
    <property type="nucleotide sequence ID" value="NZ_LXMA01000023.1"/>
</dbReference>
<feature type="transmembrane region" description="Helical" evidence="1">
    <location>
        <begin position="38"/>
        <end position="58"/>
    </location>
</feature>